<dbReference type="PaxDb" id="1198114-AciX9_2585"/>
<evidence type="ECO:0000256" key="1">
    <source>
        <dbReference type="SAM" id="MobiDB-lite"/>
    </source>
</evidence>
<dbReference type="RefSeq" id="WP_013580925.1">
    <property type="nucleotide sequence ID" value="NC_015064.1"/>
</dbReference>
<organism evidence="3">
    <name type="scientific">Granulicella tundricola (strain ATCC BAA-1859 / DSM 23138 / MP5ACTX9)</name>
    <dbReference type="NCBI Taxonomy" id="1198114"/>
    <lineage>
        <taxon>Bacteria</taxon>
        <taxon>Pseudomonadati</taxon>
        <taxon>Acidobacteriota</taxon>
        <taxon>Terriglobia</taxon>
        <taxon>Terriglobales</taxon>
        <taxon>Acidobacteriaceae</taxon>
        <taxon>Granulicella</taxon>
    </lineage>
</organism>
<evidence type="ECO:0000313" key="2">
    <source>
        <dbReference type="EMBL" id="ADW69610.1"/>
    </source>
</evidence>
<dbReference type="STRING" id="1198114.AciX9_2585"/>
<dbReference type="EMBL" id="CP002480">
    <property type="protein sequence ID" value="ADW69610.1"/>
    <property type="molecule type" value="Genomic_DNA"/>
</dbReference>
<dbReference type="InterPro" id="IPR021455">
    <property type="entry name" value="DUF3106"/>
</dbReference>
<evidence type="ECO:0000313" key="3">
    <source>
        <dbReference type="Proteomes" id="UP000000343"/>
    </source>
</evidence>
<proteinExistence type="predicted"/>
<dbReference type="HOGENOM" id="CLU_108524_0_0_0"/>
<evidence type="ECO:0008006" key="4">
    <source>
        <dbReference type="Google" id="ProtNLM"/>
    </source>
</evidence>
<dbReference type="KEGG" id="acm:AciX9_2585"/>
<dbReference type="Pfam" id="PF11304">
    <property type="entry name" value="DUF3106"/>
    <property type="match status" value="1"/>
</dbReference>
<feature type="compositionally biased region" description="Polar residues" evidence="1">
    <location>
        <begin position="135"/>
        <end position="148"/>
    </location>
</feature>
<name>E8WWE6_GRATM</name>
<gene>
    <name evidence="2" type="ordered locus">AciX9_2585</name>
</gene>
<accession>E8WWE6</accession>
<reference evidence="3" key="1">
    <citation type="submission" date="2011-01" db="EMBL/GenBank/DDBJ databases">
        <title>Complete sequence of chromosome of Acidobacterium sp. MP5ACTX9.</title>
        <authorList>
            <consortium name="US DOE Joint Genome Institute"/>
            <person name="Lucas S."/>
            <person name="Copeland A."/>
            <person name="Lapidus A."/>
            <person name="Cheng J.-F."/>
            <person name="Goodwin L."/>
            <person name="Pitluck S."/>
            <person name="Teshima H."/>
            <person name="Detter J.C."/>
            <person name="Han C."/>
            <person name="Tapia R."/>
            <person name="Land M."/>
            <person name="Hauser L."/>
            <person name="Kyrpides N."/>
            <person name="Ivanova N."/>
            <person name="Ovchinnikova G."/>
            <person name="Pagani I."/>
            <person name="Rawat S.R."/>
            <person name="Mannisto M."/>
            <person name="Haggblom M.M."/>
            <person name="Woyke T."/>
        </authorList>
    </citation>
    <scope>NUCLEOTIDE SEQUENCE [LARGE SCALE GENOMIC DNA]</scope>
    <source>
        <strain evidence="3">MP5ACTX9</strain>
    </source>
</reference>
<feature type="region of interest" description="Disordered" evidence="1">
    <location>
        <begin position="133"/>
        <end position="154"/>
    </location>
</feature>
<dbReference type="eggNOG" id="ENOG5032VB2">
    <property type="taxonomic scope" value="Bacteria"/>
</dbReference>
<keyword evidence="3" id="KW-1185">Reference proteome</keyword>
<sequence length="227" mass="26009">MKRFSTTRRASAWQRQLPALGLLLAGGFGFAQNRGPAPIVRQPPMMQQRAPMNQQRAFGPGQQNRPHLSEWMQSHSNLPLAQQQRALEMEPGFRQLQPDQQARMHERLTQLNGMTPEQRQRTIARTEAMERLNPDQRQQVRSASQQLGSLPPDRRMAVARAYRSLQNMPEPQRQSYLNSPQIRGQFNDQERGTLNNLLAVPPNLLLQPRRVAPYPATPYPQPYGPPQ</sequence>
<protein>
    <recommendedName>
        <fullName evidence="4">DUF3106 domain-containing protein</fullName>
    </recommendedName>
</protein>
<dbReference type="AlphaFoldDB" id="E8WWE6"/>
<dbReference type="OrthoDB" id="122851at2"/>
<dbReference type="Proteomes" id="UP000000343">
    <property type="component" value="Chromosome"/>
</dbReference>